<feature type="transmembrane region" description="Helical" evidence="1">
    <location>
        <begin position="119"/>
        <end position="140"/>
    </location>
</feature>
<dbReference type="OrthoDB" id="2953893at2759"/>
<keyword evidence="1" id="KW-0472">Membrane</keyword>
<feature type="transmembrane region" description="Helical" evidence="1">
    <location>
        <begin position="15"/>
        <end position="36"/>
    </location>
</feature>
<dbReference type="RefSeq" id="XP_040759518.1">
    <property type="nucleotide sequence ID" value="XM_040902510.1"/>
</dbReference>
<evidence type="ECO:0000313" key="4">
    <source>
        <dbReference type="Proteomes" id="UP000076871"/>
    </source>
</evidence>
<feature type="transmembrane region" description="Helical" evidence="1">
    <location>
        <begin position="160"/>
        <end position="181"/>
    </location>
</feature>
<keyword evidence="1" id="KW-0812">Transmembrane</keyword>
<keyword evidence="4" id="KW-1185">Reference proteome</keyword>
<dbReference type="PANTHER" id="PTHR40465">
    <property type="entry name" value="CHROMOSOME 1, WHOLE GENOME SHOTGUN SEQUENCE"/>
    <property type="match status" value="1"/>
</dbReference>
<dbReference type="Proteomes" id="UP000076871">
    <property type="component" value="Unassembled WGS sequence"/>
</dbReference>
<dbReference type="Pfam" id="PF20152">
    <property type="entry name" value="DUF6534"/>
    <property type="match status" value="1"/>
</dbReference>
<feature type="transmembrane region" description="Helical" evidence="1">
    <location>
        <begin position="225"/>
        <end position="245"/>
    </location>
</feature>
<dbReference type="AlphaFoldDB" id="A0A165BWI1"/>
<dbReference type="InParanoid" id="A0A165BWI1"/>
<dbReference type="STRING" id="1314785.A0A165BWI1"/>
<protein>
    <recommendedName>
        <fullName evidence="2">DUF6534 domain-containing protein</fullName>
    </recommendedName>
</protein>
<dbReference type="EMBL" id="KV427659">
    <property type="protein sequence ID" value="KZT01778.1"/>
    <property type="molecule type" value="Genomic_DNA"/>
</dbReference>
<dbReference type="InterPro" id="IPR045339">
    <property type="entry name" value="DUF6534"/>
</dbReference>
<reference evidence="3 4" key="1">
    <citation type="journal article" date="2016" name="Mol. Biol. Evol.">
        <title>Comparative Genomics of Early-Diverging Mushroom-Forming Fungi Provides Insights into the Origins of Lignocellulose Decay Capabilities.</title>
        <authorList>
            <person name="Nagy L.G."/>
            <person name="Riley R."/>
            <person name="Tritt A."/>
            <person name="Adam C."/>
            <person name="Daum C."/>
            <person name="Floudas D."/>
            <person name="Sun H."/>
            <person name="Yadav J.S."/>
            <person name="Pangilinan J."/>
            <person name="Larsson K.H."/>
            <person name="Matsuura K."/>
            <person name="Barry K."/>
            <person name="Labutti K."/>
            <person name="Kuo R."/>
            <person name="Ohm R.A."/>
            <person name="Bhattacharya S.S."/>
            <person name="Shirouzu T."/>
            <person name="Yoshinaga Y."/>
            <person name="Martin F.M."/>
            <person name="Grigoriev I.V."/>
            <person name="Hibbett D.S."/>
        </authorList>
    </citation>
    <scope>NUCLEOTIDE SEQUENCE [LARGE SCALE GENOMIC DNA]</scope>
    <source>
        <strain evidence="3 4">93-53</strain>
    </source>
</reference>
<accession>A0A165BWI1</accession>
<evidence type="ECO:0000256" key="1">
    <source>
        <dbReference type="SAM" id="Phobius"/>
    </source>
</evidence>
<feature type="transmembrane region" description="Helical" evidence="1">
    <location>
        <begin position="193"/>
        <end position="219"/>
    </location>
</feature>
<feature type="domain" description="DUF6534" evidence="2">
    <location>
        <begin position="166"/>
        <end position="251"/>
    </location>
</feature>
<sequence length="329" mass="36314">MTASLEVRLLTGPEFLGMLLNWALLGMLFVQVYIYHVCFPKDPLSLRLFVYGVLICEVIQSALIAAVGFDYYVYDYGEVSGLTTYHNGWFSVPVMCGVMSAAVQCFFAWRIWVISKLRILVGAIVIIALAQMSIAIVGGVKLKLLTSTSDENTVTPYIDAWLAGSALDDIIIAISMTIFLSRAKKGFKASDAILNRLITLVIETGSLTATIATIDLILFTTKPQTYLHTAPVLVLSKLYANTLLINFNNRAMQRRPDDTLISLSTIRPEASLLNTTPSEYNSSVDRGFKIEVMRETYTDTARGGIMVRNVDAVSENDGEPVNSHSLREC</sequence>
<evidence type="ECO:0000313" key="3">
    <source>
        <dbReference type="EMBL" id="KZT01778.1"/>
    </source>
</evidence>
<dbReference type="PANTHER" id="PTHR40465:SF1">
    <property type="entry name" value="DUF6534 DOMAIN-CONTAINING PROTEIN"/>
    <property type="match status" value="1"/>
</dbReference>
<name>A0A165BWI1_9APHY</name>
<organism evidence="3 4">
    <name type="scientific">Laetiporus sulphureus 93-53</name>
    <dbReference type="NCBI Taxonomy" id="1314785"/>
    <lineage>
        <taxon>Eukaryota</taxon>
        <taxon>Fungi</taxon>
        <taxon>Dikarya</taxon>
        <taxon>Basidiomycota</taxon>
        <taxon>Agaricomycotina</taxon>
        <taxon>Agaricomycetes</taxon>
        <taxon>Polyporales</taxon>
        <taxon>Laetiporus</taxon>
    </lineage>
</organism>
<proteinExistence type="predicted"/>
<keyword evidence="1" id="KW-1133">Transmembrane helix</keyword>
<feature type="transmembrane region" description="Helical" evidence="1">
    <location>
        <begin position="48"/>
        <end position="69"/>
    </location>
</feature>
<feature type="transmembrane region" description="Helical" evidence="1">
    <location>
        <begin position="89"/>
        <end position="112"/>
    </location>
</feature>
<dbReference type="GeneID" id="63819541"/>
<gene>
    <name evidence="3" type="ORF">LAESUDRAFT_450333</name>
</gene>
<evidence type="ECO:0000259" key="2">
    <source>
        <dbReference type="Pfam" id="PF20152"/>
    </source>
</evidence>